<accession>A0A9P8RNA9</accession>
<dbReference type="AlphaFoldDB" id="A0A9P8RNA9"/>
<dbReference type="EMBL" id="JAGHQM010000836">
    <property type="protein sequence ID" value="KAH0558468.1"/>
    <property type="molecule type" value="Genomic_DNA"/>
</dbReference>
<proteinExistence type="predicted"/>
<sequence>MAQSPRNFFTTVETRLGNDGLSSNSLSQDIQNLIRNNQVTRTQVDYIQRKLDLAQNTWRNAFNSISNYSDPGFEKSATLDLINGKIGNLNTVQRSLNSLRGPV</sequence>
<reference evidence="1" key="1">
    <citation type="submission" date="2021-03" db="EMBL/GenBank/DDBJ databases">
        <title>Comparative genomics and phylogenomic investigation of the class Geoglossomycetes provide insights into ecological specialization and systematics.</title>
        <authorList>
            <person name="Melie T."/>
            <person name="Pirro S."/>
            <person name="Miller A.N."/>
            <person name="Quandt A."/>
        </authorList>
    </citation>
    <scope>NUCLEOTIDE SEQUENCE</scope>
    <source>
        <strain evidence="1">CAQ_001_2017</strain>
    </source>
</reference>
<evidence type="ECO:0000313" key="1">
    <source>
        <dbReference type="EMBL" id="KAH0558468.1"/>
    </source>
</evidence>
<name>A0A9P8RNA9_9PEZI</name>
<keyword evidence="2" id="KW-1185">Reference proteome</keyword>
<gene>
    <name evidence="1" type="ORF">GP486_004873</name>
</gene>
<evidence type="ECO:0000313" key="2">
    <source>
        <dbReference type="Proteomes" id="UP000750711"/>
    </source>
</evidence>
<comment type="caution">
    <text evidence="1">The sequence shown here is derived from an EMBL/GenBank/DDBJ whole genome shotgun (WGS) entry which is preliminary data.</text>
</comment>
<organism evidence="1 2">
    <name type="scientific">Trichoglossum hirsutum</name>
    <dbReference type="NCBI Taxonomy" id="265104"/>
    <lineage>
        <taxon>Eukaryota</taxon>
        <taxon>Fungi</taxon>
        <taxon>Dikarya</taxon>
        <taxon>Ascomycota</taxon>
        <taxon>Pezizomycotina</taxon>
        <taxon>Geoglossomycetes</taxon>
        <taxon>Geoglossales</taxon>
        <taxon>Geoglossaceae</taxon>
        <taxon>Trichoglossum</taxon>
    </lineage>
</organism>
<protein>
    <submittedName>
        <fullName evidence="1">Uncharacterized protein</fullName>
    </submittedName>
</protein>
<dbReference type="Proteomes" id="UP000750711">
    <property type="component" value="Unassembled WGS sequence"/>
</dbReference>